<dbReference type="RefSeq" id="WP_001831243.1">
    <property type="nucleotide sequence ID" value="NZ_CABHIX010000001.1"/>
</dbReference>
<proteinExistence type="inferred from homology"/>
<keyword evidence="2 5" id="KW-0378">Hydrolase</keyword>
<comment type="similarity">
    <text evidence="1 4">Belongs to the glycosyl hydrolase 13 family.</text>
</comment>
<evidence type="ECO:0000313" key="8">
    <source>
        <dbReference type="Proteomes" id="UP000228502"/>
    </source>
</evidence>
<dbReference type="InterPro" id="IPR006046">
    <property type="entry name" value="Alpha_amylase"/>
</dbReference>
<dbReference type="CDD" id="cd11333">
    <property type="entry name" value="AmyAc_SI_OligoGlu_DGase"/>
    <property type="match status" value="1"/>
</dbReference>
<feature type="domain" description="Glycosyl hydrolase family 13 catalytic" evidence="6">
    <location>
        <begin position="13"/>
        <end position="415"/>
    </location>
</feature>
<name>A0AAE5R0D7_STAEP</name>
<dbReference type="PRINTS" id="PR00110">
    <property type="entry name" value="ALPHAAMYLASE"/>
</dbReference>
<dbReference type="SMART" id="SM00642">
    <property type="entry name" value="Aamy"/>
    <property type="match status" value="1"/>
</dbReference>
<dbReference type="InterPro" id="IPR032091">
    <property type="entry name" value="Malt_amylase-like_C"/>
</dbReference>
<dbReference type="InterPro" id="IPR045857">
    <property type="entry name" value="O16G_dom_2"/>
</dbReference>
<dbReference type="FunFam" id="3.90.400.10:FF:000002">
    <property type="entry name" value="Sucrose isomerase"/>
    <property type="match status" value="1"/>
</dbReference>
<dbReference type="Pfam" id="PF00128">
    <property type="entry name" value="Alpha-amylase"/>
    <property type="match status" value="1"/>
</dbReference>
<dbReference type="Gene3D" id="3.90.400.10">
    <property type="entry name" value="Oligo-1,6-glucosidase, Domain 2"/>
    <property type="match status" value="1"/>
</dbReference>
<dbReference type="SUPFAM" id="SSF51011">
    <property type="entry name" value="Glycosyl hydrolase domain"/>
    <property type="match status" value="1"/>
</dbReference>
<dbReference type="InterPro" id="IPR013780">
    <property type="entry name" value="Glyco_hydro_b"/>
</dbReference>
<dbReference type="PANTHER" id="PTHR10357:SF178">
    <property type="entry name" value="OLIGO-1,6-GLUCOSIDASE 3-RELATED"/>
    <property type="match status" value="1"/>
</dbReference>
<keyword evidence="5" id="KW-0119">Carbohydrate metabolism</keyword>
<evidence type="ECO:0000256" key="2">
    <source>
        <dbReference type="ARBA" id="ARBA00022801"/>
    </source>
</evidence>
<dbReference type="GO" id="GO:0009313">
    <property type="term" value="P:oligosaccharide catabolic process"/>
    <property type="evidence" value="ECO:0007669"/>
    <property type="project" value="TreeGrafter"/>
</dbReference>
<dbReference type="InterPro" id="IPR006047">
    <property type="entry name" value="GH13_cat_dom"/>
</dbReference>
<dbReference type="FunFam" id="3.20.20.80:FF:000064">
    <property type="entry name" value="Oligo-1,6-glucosidase"/>
    <property type="match status" value="2"/>
</dbReference>
<comment type="caution">
    <text evidence="7">The sequence shown here is derived from an EMBL/GenBank/DDBJ whole genome shotgun (WGS) entry which is preliminary data.</text>
</comment>
<dbReference type="GO" id="GO:0043169">
    <property type="term" value="F:cation binding"/>
    <property type="evidence" value="ECO:0007669"/>
    <property type="project" value="InterPro"/>
</dbReference>
<protein>
    <recommendedName>
        <fullName evidence="5">Alpha-amylase</fullName>
        <ecNumber evidence="5">3.2.1.1</ecNumber>
    </recommendedName>
</protein>
<comment type="catalytic activity">
    <reaction evidence="5">
        <text>Endohydrolysis of (1-&gt;4)-alpha-D-glucosidic linkages in polysaccharides containing three or more (1-&gt;4)-alpha-linked D-glucose units.</text>
        <dbReference type="EC" id="3.2.1.1"/>
    </reaction>
</comment>
<evidence type="ECO:0000256" key="5">
    <source>
        <dbReference type="RuleBase" id="RU361134"/>
    </source>
</evidence>
<gene>
    <name evidence="7" type="ORF">CTJ08_00875</name>
</gene>
<dbReference type="InterPro" id="IPR017853">
    <property type="entry name" value="GH"/>
</dbReference>
<evidence type="ECO:0000256" key="4">
    <source>
        <dbReference type="RuleBase" id="RU003615"/>
    </source>
</evidence>
<evidence type="ECO:0000256" key="3">
    <source>
        <dbReference type="ARBA" id="ARBA00023295"/>
    </source>
</evidence>
<evidence type="ECO:0000313" key="7">
    <source>
        <dbReference type="EMBL" id="PIH11424.1"/>
    </source>
</evidence>
<keyword evidence="3 5" id="KW-0326">Glycosidase</keyword>
<dbReference type="EMBL" id="PEJG01000001">
    <property type="protein sequence ID" value="PIH11424.1"/>
    <property type="molecule type" value="Genomic_DNA"/>
</dbReference>
<dbReference type="EC" id="3.2.1.1" evidence="5"/>
<dbReference type="Proteomes" id="UP000228502">
    <property type="component" value="Unassembled WGS sequence"/>
</dbReference>
<dbReference type="Gene3D" id="2.60.40.1180">
    <property type="entry name" value="Golgi alpha-mannosidase II"/>
    <property type="match status" value="1"/>
</dbReference>
<evidence type="ECO:0000259" key="6">
    <source>
        <dbReference type="SMART" id="SM00642"/>
    </source>
</evidence>
<sequence>MKRNWWKEAVAYQVYPRSFNDSNGDGIGDLPGLIEKLDYLENLGIDVIWLSPMYPSPNDDNGYDISDYKGIMSEFGTMNDFDQLLSSIHQRGMKLILDLVVNHTSDEHPWFIESKSSKTNAKRDWYIWADPKPDGSEPNNWESIFNGSTWEFDESTKQYYFHLFSKKQPDLNWENPDVRQAVFEMMNWWFEKGIDGFRVDAITHIKKNFEAGDLPVPDGKKFAPAFDVDMNQPGIQEWLQEMKDKSLSRYDIMTVGEANGVTPNDAEEWVGEENGKFNMIFQFEHLGLWSTGDTKFDVKSYKQVLNRWQKQLENVGWNALFIENHDQPRRVSTWGDDKNYWYESATSHATAYFLQQGTPFIYQGQEIGMTNYPFESIESFNDVAVKTEYQIVKKEGGDVNQLLDKYKMENRDNARTPMQWNNSINAGFTTGKPWFHVNPNYTEINVKQQLNDKFSILSYYKALIQLKKSDLIYTYGKFNMVDAENKQVFAYTRTFKNNTVLIVANLTNEVSELNLPFELDISSVDIKLHNYHLNDINLDHIKLYESFVVEI</sequence>
<dbReference type="Gene3D" id="3.20.20.80">
    <property type="entry name" value="Glycosidases"/>
    <property type="match status" value="1"/>
</dbReference>
<dbReference type="PANTHER" id="PTHR10357">
    <property type="entry name" value="ALPHA-AMYLASE FAMILY MEMBER"/>
    <property type="match status" value="1"/>
</dbReference>
<dbReference type="AlphaFoldDB" id="A0AAE5R0D7"/>
<accession>A0AAE5R0D7</accession>
<evidence type="ECO:0000256" key="1">
    <source>
        <dbReference type="ARBA" id="ARBA00008061"/>
    </source>
</evidence>
<organism evidence="7 8">
    <name type="scientific">Staphylococcus epidermidis</name>
    <dbReference type="NCBI Taxonomy" id="1282"/>
    <lineage>
        <taxon>Bacteria</taxon>
        <taxon>Bacillati</taxon>
        <taxon>Bacillota</taxon>
        <taxon>Bacilli</taxon>
        <taxon>Bacillales</taxon>
        <taxon>Staphylococcaceae</taxon>
        <taxon>Staphylococcus</taxon>
    </lineage>
</organism>
<dbReference type="GO" id="GO:0004556">
    <property type="term" value="F:alpha-amylase activity"/>
    <property type="evidence" value="ECO:0007669"/>
    <property type="project" value="UniProtKB-UniRule"/>
</dbReference>
<reference evidence="7 8" key="1">
    <citation type="submission" date="2017-10" db="EMBL/GenBank/DDBJ databases">
        <title>genome sequences of Staph epi in chlorhexidine trial.</title>
        <authorList>
            <person name="Greninger A.L."/>
            <person name="Addetia A."/>
            <person name="Qin X."/>
            <person name="Zerr D."/>
        </authorList>
    </citation>
    <scope>NUCLEOTIDE SEQUENCE [LARGE SCALE GENOMIC DNA]</scope>
    <source>
        <strain evidence="7 8">SCH-17</strain>
    </source>
</reference>
<dbReference type="SUPFAM" id="SSF51445">
    <property type="entry name" value="(Trans)glycosidases"/>
    <property type="match status" value="1"/>
</dbReference>
<dbReference type="Pfam" id="PF16657">
    <property type="entry name" value="Malt_amylase_C"/>
    <property type="match status" value="1"/>
</dbReference>